<evidence type="ECO:0000256" key="5">
    <source>
        <dbReference type="SAM" id="Phobius"/>
    </source>
</evidence>
<accession>A0A1I4G801</accession>
<dbReference type="SUPFAM" id="SSF53300">
    <property type="entry name" value="vWA-like"/>
    <property type="match status" value="1"/>
</dbReference>
<keyword evidence="3" id="KW-0732">Signal</keyword>
<dbReference type="InterPro" id="IPR041033">
    <property type="entry name" value="SpaA_PFL_dom_1"/>
</dbReference>
<keyword evidence="5" id="KW-0812">Transmembrane</keyword>
<evidence type="ECO:0000313" key="8">
    <source>
        <dbReference type="Proteomes" id="UP000181969"/>
    </source>
</evidence>
<keyword evidence="5" id="KW-0472">Membrane</keyword>
<reference evidence="7 8" key="1">
    <citation type="submission" date="2016-10" db="EMBL/GenBank/DDBJ databases">
        <authorList>
            <person name="de Groot N.N."/>
        </authorList>
    </citation>
    <scope>NUCLEOTIDE SEQUENCE [LARGE SCALE GENOMIC DNA]</scope>
    <source>
        <strain evidence="7 8">M79</strain>
    </source>
</reference>
<dbReference type="RefSeq" id="WP_074750748.1">
    <property type="nucleotide sequence ID" value="NZ_FOTJ01000003.1"/>
</dbReference>
<sequence>MKSKIPYKVVRLLMIASLVVQALLPALVIAETIDKEEKHSRTTLSNAQWEDEKDLQTVIVEGKVEKGTSESNQPEAIVLKGAEFENVRTEKELLGLTEGHYKLEDNKVLLSLSQKSEGTFTLKLQVVKNSLVNGKEIAVTLGDQVFTLPIKLEETDKEKATADDKASDKEAETRSEEGKIDAKKQVGNITDKERGLPFATTQPLANGVPWDFVSNSKVSDPNTDSMVDMGFSDVPGAHDGRIWTDKTVRHDLGSLADDQFEVTLSALAQSAPIRAGYQIPADTVFTIDVSGSMTGTDGGERSRIALLVDALNEAISILQEANPLNRVAVVAYGGRTGGHARVENILTLGRYSSNNGAFFTMAGNTQVNVVATAVAGSGVAGSNPQAQVQNFAVNGSTPTQWGIREASRILESVTDQEVEVPVTDENGGALPPVKVTRRPNLILMTDGEPTMGRPDFAFDALTPVEVGPNGNLLEAPGEFYGNGNNGEQGLAVMTALTAAYRGKTVLEHYFPGGEVGGTAEDQPAPDVGFFSISLGKQTEAAQNLISATLNPIPDNTNKVGPNIWASTGMPQLPGAPTAATPTMTTLFNNFIANGSTGNFSALFRQSWNDYQWRNTVNIRNNAPVTLEAADIPYADEFFKADDLQTLRNAFISITNSIQGTGNSSIFDGNGAGTDLGSGVLDFSDVLGKYMTFDGLTNIVFPAPNGGTFTYNLANVDAHRDEFIKTLTTQIRQPGTSANFIDNATAGTILDNRPENVITYYSDNQGRYLGVDPALEAEAATKVQVYPVWGVIQNQVDPLANNVSGLLFSVHTALRAVTLDSDYGSIQHPSGYRELEAKDQFVHWSIPANLIPERTVQQTEDGVLSITGNTSPIRARFNVGLDEARLEEDFRAGVNVPTNFFSNYWDNEANSSFATFEPSSENPFYRLDGARMVAKTENLTGTKPYVSKQIVEADPTGGPDERIVTNLLGNNGTFALKYKGQIRLEKEFIFLDENGDRVNPDGGIPANVTLRALTFTITGPNNFTHTVTFNPDDFHLENGKWYFDLPEDLPAGVYTIKEEGGDIETSDPGYTHMPGGFDQTVTVTPGGTGTASFVNVYVQPQLASPSLRIMKFFHGLPAGTYPADFEILIEYLGDGNPQPDTGNLWTLNQDGHYETKVSLADAIAGTSFIGVAEGTYRISELNADNVKDAGYILSNSVWAYRQLGAAGNPANADNGQGLEPVEVTIGAADDVSFRFDNFYQKLGTLDLTKTFENIPLDRIPEDFHIVVTNDATGERVGELTKADILNQNTLHVEGLTPGFYTITESNFEIEGWDHIGTANIDGAMQFGTGNPIEYHFSIPGSIGNSDVVINMYNSYLNRPITPPIPPVYPLQLTKIDQYDRLVNGAKFDLEVFDTSIGDSGEWRVLVAGLESGQPTDGLVQYVVTEPGQYRFHETQPAPGYELADNPYSQEITVTDGQEGPIDFGEMENTLFARIKLHKTNVEGQDLAGAVFKIEFSESEDGPWETIAEGLTTGADGIVEKNVGKDGYYRFIETQAPDGFVLDSTPRQVHVNAGETGETTFFAGDMVNRPIATLQLRKTDADSHDLAGAVFKVEFSENRTGPWETVSKPEGITSGEDGLVQLDVEKDGYYRFIETQAPAGFVLDTTPRQVRVTAGVGGQVLFSAGNMINHKQQGGNELKPRLPIVGDNLALGLFACGLVFLLAAGFILYKKKKSKI</sequence>
<dbReference type="InterPro" id="IPR036465">
    <property type="entry name" value="vWFA_dom_sf"/>
</dbReference>
<dbReference type="PANTHER" id="PTHR36108">
    <property type="entry name" value="COLOSSIN-B-RELATED"/>
    <property type="match status" value="1"/>
</dbReference>
<feature type="transmembrane region" description="Helical" evidence="5">
    <location>
        <begin position="1687"/>
        <end position="1707"/>
    </location>
</feature>
<evidence type="ECO:0000313" key="7">
    <source>
        <dbReference type="EMBL" id="SFL25447.1"/>
    </source>
</evidence>
<keyword evidence="5" id="KW-1133">Transmembrane helix</keyword>
<dbReference type="CDD" id="cd00198">
    <property type="entry name" value="vWFA"/>
    <property type="match status" value="1"/>
</dbReference>
<evidence type="ECO:0000256" key="4">
    <source>
        <dbReference type="SAM" id="MobiDB-lite"/>
    </source>
</evidence>
<dbReference type="PROSITE" id="PS50234">
    <property type="entry name" value="VWFA"/>
    <property type="match status" value="1"/>
</dbReference>
<evidence type="ECO:0000256" key="1">
    <source>
        <dbReference type="ARBA" id="ARBA00007257"/>
    </source>
</evidence>
<dbReference type="OrthoDB" id="1744455at2"/>
<dbReference type="Gene3D" id="2.60.40.10">
    <property type="entry name" value="Immunoglobulins"/>
    <property type="match status" value="3"/>
</dbReference>
<evidence type="ECO:0000256" key="2">
    <source>
        <dbReference type="ARBA" id="ARBA00022525"/>
    </source>
</evidence>
<protein>
    <submittedName>
        <fullName evidence="7">Cna protein B-type domain-containing protein</fullName>
    </submittedName>
</protein>
<dbReference type="Pfam" id="PF17802">
    <property type="entry name" value="SpaA"/>
    <property type="match status" value="3"/>
</dbReference>
<dbReference type="EMBL" id="FOTJ01000003">
    <property type="protein sequence ID" value="SFL25447.1"/>
    <property type="molecule type" value="Genomic_DNA"/>
</dbReference>
<dbReference type="Gene3D" id="3.40.50.410">
    <property type="entry name" value="von Willebrand factor, type A domain"/>
    <property type="match status" value="1"/>
</dbReference>
<feature type="domain" description="VWFA" evidence="6">
    <location>
        <begin position="282"/>
        <end position="455"/>
    </location>
</feature>
<name>A0A1I4G801_9LACT</name>
<dbReference type="InterPro" id="IPR013783">
    <property type="entry name" value="Ig-like_fold"/>
</dbReference>
<dbReference type="InterPro" id="IPR002035">
    <property type="entry name" value="VWF_A"/>
</dbReference>
<dbReference type="PANTHER" id="PTHR36108:SF13">
    <property type="entry name" value="COLOSSIN-B-RELATED"/>
    <property type="match status" value="1"/>
</dbReference>
<evidence type="ECO:0000256" key="3">
    <source>
        <dbReference type="ARBA" id="ARBA00022729"/>
    </source>
</evidence>
<gene>
    <name evidence="7" type="ORF">SAMN05216438_10385</name>
</gene>
<feature type="region of interest" description="Disordered" evidence="4">
    <location>
        <begin position="156"/>
        <end position="183"/>
    </location>
</feature>
<evidence type="ECO:0000259" key="6">
    <source>
        <dbReference type="PROSITE" id="PS50234"/>
    </source>
</evidence>
<dbReference type="Proteomes" id="UP000181969">
    <property type="component" value="Unassembled WGS sequence"/>
</dbReference>
<keyword evidence="2" id="KW-0964">Secreted</keyword>
<comment type="similarity">
    <text evidence="1">Belongs to the serine-aspartate repeat-containing protein (SDr) family.</text>
</comment>
<organism evidence="7 8">
    <name type="scientific">Lactococcus garvieae</name>
    <dbReference type="NCBI Taxonomy" id="1363"/>
    <lineage>
        <taxon>Bacteria</taxon>
        <taxon>Bacillati</taxon>
        <taxon>Bacillota</taxon>
        <taxon>Bacilli</taxon>
        <taxon>Lactobacillales</taxon>
        <taxon>Streptococcaceae</taxon>
        <taxon>Lactococcus</taxon>
    </lineage>
</organism>
<proteinExistence type="inferred from homology"/>